<evidence type="ECO:0000313" key="3">
    <source>
        <dbReference type="EMBL" id="PSR83119.1"/>
    </source>
</evidence>
<evidence type="ECO:0000256" key="1">
    <source>
        <dbReference type="SAM" id="MobiDB-lite"/>
    </source>
</evidence>
<dbReference type="InParanoid" id="A0A2T3A5B3"/>
<dbReference type="PANTHER" id="PTHR13138:SF3">
    <property type="entry name" value="CD2 ANTIGEN CYTOPLASMIC TAIL-BINDING PROTEIN 2"/>
    <property type="match status" value="1"/>
</dbReference>
<protein>
    <recommendedName>
        <fullName evidence="2">GYF domain-containing protein</fullName>
    </recommendedName>
</protein>
<dbReference type="Gene3D" id="3.30.1490.40">
    <property type="match status" value="1"/>
</dbReference>
<dbReference type="Pfam" id="PF02213">
    <property type="entry name" value="GYF"/>
    <property type="match status" value="1"/>
</dbReference>
<dbReference type="InterPro" id="IPR003169">
    <property type="entry name" value="GYF"/>
</dbReference>
<dbReference type="InterPro" id="IPR039905">
    <property type="entry name" value="CD2BP2/Lin1"/>
</dbReference>
<feature type="compositionally biased region" description="Acidic residues" evidence="1">
    <location>
        <begin position="65"/>
        <end position="74"/>
    </location>
</feature>
<name>A0A2T3A5B3_9PEZI</name>
<dbReference type="AlphaFoldDB" id="A0A2T3A5B3"/>
<feature type="compositionally biased region" description="Basic and acidic residues" evidence="1">
    <location>
        <begin position="201"/>
        <end position="215"/>
    </location>
</feature>
<dbReference type="GO" id="GO:0005682">
    <property type="term" value="C:U5 snRNP"/>
    <property type="evidence" value="ECO:0007669"/>
    <property type="project" value="InterPro"/>
</dbReference>
<feature type="region of interest" description="Disordered" evidence="1">
    <location>
        <begin position="153"/>
        <end position="239"/>
    </location>
</feature>
<accession>A0A2T3A5B3</accession>
<feature type="compositionally biased region" description="Low complexity" evidence="1">
    <location>
        <begin position="26"/>
        <end position="38"/>
    </location>
</feature>
<evidence type="ECO:0000259" key="2">
    <source>
        <dbReference type="PROSITE" id="PS50829"/>
    </source>
</evidence>
<organism evidence="3 4">
    <name type="scientific">Coniella lustricola</name>
    <dbReference type="NCBI Taxonomy" id="2025994"/>
    <lineage>
        <taxon>Eukaryota</taxon>
        <taxon>Fungi</taxon>
        <taxon>Dikarya</taxon>
        <taxon>Ascomycota</taxon>
        <taxon>Pezizomycotina</taxon>
        <taxon>Sordariomycetes</taxon>
        <taxon>Sordariomycetidae</taxon>
        <taxon>Diaporthales</taxon>
        <taxon>Schizoparmaceae</taxon>
        <taxon>Coniella</taxon>
    </lineage>
</organism>
<dbReference type="PROSITE" id="PS50829">
    <property type="entry name" value="GYF"/>
    <property type="match status" value="1"/>
</dbReference>
<feature type="compositionally biased region" description="Basic and acidic residues" evidence="1">
    <location>
        <begin position="379"/>
        <end position="395"/>
    </location>
</feature>
<keyword evidence="4" id="KW-1185">Reference proteome</keyword>
<feature type="compositionally biased region" description="Basic and acidic residues" evidence="1">
    <location>
        <begin position="153"/>
        <end position="166"/>
    </location>
</feature>
<feature type="region of interest" description="Disordered" evidence="1">
    <location>
        <begin position="368"/>
        <end position="400"/>
    </location>
</feature>
<proteinExistence type="predicted"/>
<dbReference type="OrthoDB" id="331341at2759"/>
<dbReference type="SUPFAM" id="SSF55277">
    <property type="entry name" value="GYF domain"/>
    <property type="match status" value="1"/>
</dbReference>
<dbReference type="InterPro" id="IPR035445">
    <property type="entry name" value="GYF-like_dom_sf"/>
</dbReference>
<feature type="compositionally biased region" description="Basic residues" evidence="1">
    <location>
        <begin position="368"/>
        <end position="378"/>
    </location>
</feature>
<reference evidence="3 4" key="1">
    <citation type="journal article" date="2018" name="Mycol. Prog.">
        <title>Coniella lustricola, a new species from submerged detritus.</title>
        <authorList>
            <person name="Raudabaugh D.B."/>
            <person name="Iturriaga T."/>
            <person name="Carver A."/>
            <person name="Mondo S."/>
            <person name="Pangilinan J."/>
            <person name="Lipzen A."/>
            <person name="He G."/>
            <person name="Amirebrahimi M."/>
            <person name="Grigoriev I.V."/>
            <person name="Miller A.N."/>
        </authorList>
    </citation>
    <scope>NUCLEOTIDE SEQUENCE [LARGE SCALE GENOMIC DNA]</scope>
    <source>
        <strain evidence="3 4">B22-T-1</strain>
    </source>
</reference>
<feature type="region of interest" description="Disordered" evidence="1">
    <location>
        <begin position="305"/>
        <end position="332"/>
    </location>
</feature>
<dbReference type="Proteomes" id="UP000241462">
    <property type="component" value="Unassembled WGS sequence"/>
</dbReference>
<dbReference type="STRING" id="2025994.A0A2T3A5B3"/>
<dbReference type="PANTHER" id="PTHR13138">
    <property type="entry name" value="PROTEIN LIN1"/>
    <property type="match status" value="1"/>
</dbReference>
<feature type="region of interest" description="Disordered" evidence="1">
    <location>
        <begin position="1"/>
        <end position="141"/>
    </location>
</feature>
<feature type="compositionally biased region" description="Acidic residues" evidence="1">
    <location>
        <begin position="167"/>
        <end position="186"/>
    </location>
</feature>
<sequence>MTSRFSAARPKRAGEAFARAHHGETSHSSNNTATASSHDGSSAYKRVKFDVRNPSALAPDAPGGADEDDEEEQENAAVLEADVIGKGAGGTKRGAVNIDGYDSDSDNETFKDRAAARKSHGKRTGAGDGRGQNDMDVADVDIDIADQLDNYDKHLRNGGAEESKTNDDDDEDMFAADDDPDEEDTNDPAAPSTTSRAAARRTKEVRFLDADKIEGQEQASKSGGTVRLDDGHVSSDDEEDLELAIQEEGIDEEVGLGGLKRNAPKIDAFNMRAEQEEGAFDESGTFIRKAVDPDAIHDKWLDGVSKKDMKKAAEAHEKREAEMRRLRREDDSMQTEDLLKSLILSLDRGETPIEALARLGKGRAKEKKVPKWKLKKQHKVSEEDSMNVDHAKEPEDAQQTKLKEAINSITEAADKLLGREYIDIYETEREMLIRDWQTEAGERWKEPEAGPVEVQPAASSAGKMWEYRWIDGRDGGVVQGPYDGPTMKAWQDAGYFDGVEFRNAGQDEWSRIAEFV</sequence>
<feature type="compositionally biased region" description="Basic and acidic residues" evidence="1">
    <location>
        <begin position="305"/>
        <end position="331"/>
    </location>
</feature>
<evidence type="ECO:0000313" key="4">
    <source>
        <dbReference type="Proteomes" id="UP000241462"/>
    </source>
</evidence>
<gene>
    <name evidence="3" type="ORF">BD289DRAFT_436368</name>
</gene>
<dbReference type="EMBL" id="KZ678465">
    <property type="protein sequence ID" value="PSR83119.1"/>
    <property type="molecule type" value="Genomic_DNA"/>
</dbReference>
<feature type="compositionally biased region" description="Low complexity" evidence="1">
    <location>
        <begin position="187"/>
        <end position="197"/>
    </location>
</feature>
<feature type="domain" description="GYF" evidence="2">
    <location>
        <begin position="462"/>
        <end position="516"/>
    </location>
</feature>